<evidence type="ECO:0000313" key="8">
    <source>
        <dbReference type="EMBL" id="TPW43040.1"/>
    </source>
</evidence>
<dbReference type="EC" id="1.1.1.133" evidence="3 6"/>
<organism evidence="8 9">
    <name type="scientific">Mixta tenebrionis</name>
    <dbReference type="NCBI Taxonomy" id="2562439"/>
    <lineage>
        <taxon>Bacteria</taxon>
        <taxon>Pseudomonadati</taxon>
        <taxon>Pseudomonadota</taxon>
        <taxon>Gammaproteobacteria</taxon>
        <taxon>Enterobacterales</taxon>
        <taxon>Erwiniaceae</taxon>
        <taxon>Mixta</taxon>
    </lineage>
</organism>
<dbReference type="GO" id="GO:0008831">
    <property type="term" value="F:dTDP-4-dehydrorhamnose reductase activity"/>
    <property type="evidence" value="ECO:0007669"/>
    <property type="project" value="UniProtKB-EC"/>
</dbReference>
<dbReference type="InterPro" id="IPR036291">
    <property type="entry name" value="NAD(P)-bd_dom_sf"/>
</dbReference>
<comment type="function">
    <text evidence="6">Catalyzes the reduction of dTDP-6-deoxy-L-lyxo-4-hexulose to yield dTDP-L-rhamnose.</text>
</comment>
<accession>A0A506VCU2</accession>
<evidence type="ECO:0000256" key="3">
    <source>
        <dbReference type="ARBA" id="ARBA00012929"/>
    </source>
</evidence>
<dbReference type="PANTHER" id="PTHR10491:SF4">
    <property type="entry name" value="METHIONINE ADENOSYLTRANSFERASE 2 SUBUNIT BETA"/>
    <property type="match status" value="1"/>
</dbReference>
<dbReference type="AlphaFoldDB" id="A0A506VCU2"/>
<dbReference type="UniPathway" id="UPA00124"/>
<comment type="catalytic activity">
    <reaction evidence="5 6">
        <text>dTDP-beta-L-rhamnose + NADP(+) = dTDP-4-dehydro-beta-L-rhamnose + NADPH + H(+)</text>
        <dbReference type="Rhea" id="RHEA:21796"/>
        <dbReference type="ChEBI" id="CHEBI:15378"/>
        <dbReference type="ChEBI" id="CHEBI:57510"/>
        <dbReference type="ChEBI" id="CHEBI:57783"/>
        <dbReference type="ChEBI" id="CHEBI:58349"/>
        <dbReference type="ChEBI" id="CHEBI:62830"/>
        <dbReference type="EC" id="1.1.1.133"/>
    </reaction>
</comment>
<dbReference type="InterPro" id="IPR005913">
    <property type="entry name" value="dTDP_dehydrorham_reduct"/>
</dbReference>
<evidence type="ECO:0000256" key="5">
    <source>
        <dbReference type="ARBA" id="ARBA00048200"/>
    </source>
</evidence>
<evidence type="ECO:0000256" key="6">
    <source>
        <dbReference type="RuleBase" id="RU364082"/>
    </source>
</evidence>
<dbReference type="Gene3D" id="3.40.50.720">
    <property type="entry name" value="NAD(P)-binding Rossmann-like Domain"/>
    <property type="match status" value="1"/>
</dbReference>
<dbReference type="RefSeq" id="WP_141175218.1">
    <property type="nucleotide sequence ID" value="NZ_JBHUFX010000011.1"/>
</dbReference>
<dbReference type="Gene3D" id="3.90.25.10">
    <property type="entry name" value="UDP-galactose 4-epimerase, domain 1"/>
    <property type="match status" value="1"/>
</dbReference>
<keyword evidence="9" id="KW-1185">Reference proteome</keyword>
<comment type="pathway">
    <text evidence="1 6">Carbohydrate biosynthesis; dTDP-L-rhamnose biosynthesis.</text>
</comment>
<dbReference type="InterPro" id="IPR029903">
    <property type="entry name" value="RmlD-like-bd"/>
</dbReference>
<dbReference type="CDD" id="cd05254">
    <property type="entry name" value="dTDP_HR_like_SDR_e"/>
    <property type="match status" value="1"/>
</dbReference>
<dbReference type="OrthoDB" id="9803892at2"/>
<dbReference type="GO" id="GO:0009243">
    <property type="term" value="P:O antigen biosynthetic process"/>
    <property type="evidence" value="ECO:0007669"/>
    <property type="project" value="UniProtKB-UniPathway"/>
</dbReference>
<name>A0A506VCU2_9GAMM</name>
<evidence type="ECO:0000313" key="9">
    <source>
        <dbReference type="Proteomes" id="UP000319523"/>
    </source>
</evidence>
<comment type="cofactor">
    <cofactor evidence="6">
        <name>Mg(2+)</name>
        <dbReference type="ChEBI" id="CHEBI:18420"/>
    </cofactor>
    <text evidence="6">Binds 1 Mg(2+) ion per monomer.</text>
</comment>
<evidence type="ECO:0000256" key="4">
    <source>
        <dbReference type="ARBA" id="ARBA00017099"/>
    </source>
</evidence>
<reference evidence="8 9" key="1">
    <citation type="submission" date="2019-06" db="EMBL/GenBank/DDBJ databases">
        <authorList>
            <person name="Yang Y."/>
        </authorList>
    </citation>
    <scope>NUCLEOTIDE SEQUENCE [LARGE SCALE GENOMIC DNA]</scope>
    <source>
        <strain evidence="8 9">BIT-26</strain>
    </source>
</reference>
<keyword evidence="6 8" id="KW-0560">Oxidoreductase</keyword>
<dbReference type="PANTHER" id="PTHR10491">
    <property type="entry name" value="DTDP-4-DEHYDRORHAMNOSE REDUCTASE"/>
    <property type="match status" value="1"/>
</dbReference>
<evidence type="ECO:0000259" key="7">
    <source>
        <dbReference type="Pfam" id="PF04321"/>
    </source>
</evidence>
<evidence type="ECO:0000256" key="2">
    <source>
        <dbReference type="ARBA" id="ARBA00010944"/>
    </source>
</evidence>
<dbReference type="UniPathway" id="UPA00281"/>
<dbReference type="NCBIfam" id="TIGR01214">
    <property type="entry name" value="rmlD"/>
    <property type="match status" value="1"/>
</dbReference>
<protein>
    <recommendedName>
        <fullName evidence="4 6">dTDP-4-dehydrorhamnose reductase</fullName>
        <ecNumber evidence="3 6">1.1.1.133</ecNumber>
    </recommendedName>
</protein>
<dbReference type="Proteomes" id="UP000319523">
    <property type="component" value="Unassembled WGS sequence"/>
</dbReference>
<dbReference type="GO" id="GO:0019305">
    <property type="term" value="P:dTDP-rhamnose biosynthetic process"/>
    <property type="evidence" value="ECO:0007669"/>
    <property type="project" value="UniProtKB-UniPathway"/>
</dbReference>
<proteinExistence type="inferred from homology"/>
<gene>
    <name evidence="8" type="primary">rfbD</name>
    <name evidence="8" type="ORF">FKM52_05555</name>
</gene>
<evidence type="ECO:0000256" key="1">
    <source>
        <dbReference type="ARBA" id="ARBA00004781"/>
    </source>
</evidence>
<sequence>MRILLTGAYGQLGRCLLDRFPAGWVMLACGSAELDITDRPAVDRIVRRFRPQVIMNAAAYTAVDKAEIDRIRAMKVNALGPENLARAAREAGAQLIHISTDYVFDGGRSAPYSESDLPCPINFYGLSKWEGEKRVQAMLPQAIVIRSSWVFSEYGGNFVKTMLRLAQSQETIRVVDDQRGCPTYAGDLAAMMIRLASDATAAGIYHYSGDKAVSWYEFAQTIFGHFQALTGNPALSRLQPVSSRHYPQAAPRPASAVLGSLRQADAAPGDWQRALSRLAELLIQENARYPNVI</sequence>
<keyword evidence="6" id="KW-0521">NADP</keyword>
<comment type="similarity">
    <text evidence="2 6">Belongs to the dTDP-4-dehydrorhamnose reductase family.</text>
</comment>
<dbReference type="EMBL" id="VHQI01000003">
    <property type="protein sequence ID" value="TPW43040.1"/>
    <property type="molecule type" value="Genomic_DNA"/>
</dbReference>
<comment type="caution">
    <text evidence="8">The sequence shown here is derived from an EMBL/GenBank/DDBJ whole genome shotgun (WGS) entry which is preliminary data.</text>
</comment>
<dbReference type="GO" id="GO:0005829">
    <property type="term" value="C:cytosol"/>
    <property type="evidence" value="ECO:0007669"/>
    <property type="project" value="TreeGrafter"/>
</dbReference>
<dbReference type="Pfam" id="PF04321">
    <property type="entry name" value="RmlD_sub_bind"/>
    <property type="match status" value="1"/>
</dbReference>
<feature type="domain" description="RmlD-like substrate binding" evidence="7">
    <location>
        <begin position="1"/>
        <end position="279"/>
    </location>
</feature>
<dbReference type="SUPFAM" id="SSF51735">
    <property type="entry name" value="NAD(P)-binding Rossmann-fold domains"/>
    <property type="match status" value="1"/>
</dbReference>